<dbReference type="EMBL" id="JBDJPC010000009">
    <property type="protein sequence ID" value="KAL1491933.1"/>
    <property type="molecule type" value="Genomic_DNA"/>
</dbReference>
<evidence type="ECO:0000256" key="1">
    <source>
        <dbReference type="ARBA" id="ARBA00004173"/>
    </source>
</evidence>
<dbReference type="CDD" id="cd00503">
    <property type="entry name" value="Frataxin"/>
    <property type="match status" value="1"/>
</dbReference>
<evidence type="ECO:0000256" key="12">
    <source>
        <dbReference type="ARBA" id="ARBA00047990"/>
    </source>
</evidence>
<organism evidence="13 14">
    <name type="scientific">Hypothenemus hampei</name>
    <name type="common">Coffee berry borer</name>
    <dbReference type="NCBI Taxonomy" id="57062"/>
    <lineage>
        <taxon>Eukaryota</taxon>
        <taxon>Metazoa</taxon>
        <taxon>Ecdysozoa</taxon>
        <taxon>Arthropoda</taxon>
        <taxon>Hexapoda</taxon>
        <taxon>Insecta</taxon>
        <taxon>Pterygota</taxon>
        <taxon>Neoptera</taxon>
        <taxon>Endopterygota</taxon>
        <taxon>Coleoptera</taxon>
        <taxon>Polyphaga</taxon>
        <taxon>Cucujiformia</taxon>
        <taxon>Curculionidae</taxon>
        <taxon>Scolytinae</taxon>
        <taxon>Hypothenemus</taxon>
    </lineage>
</organism>
<comment type="subcellular location">
    <subcellularLocation>
        <location evidence="1">Mitochondrion</location>
    </subcellularLocation>
</comment>
<keyword evidence="11" id="KW-0496">Mitochondrion</keyword>
<keyword evidence="14" id="KW-1185">Reference proteome</keyword>
<reference evidence="13 14" key="1">
    <citation type="submission" date="2024-05" db="EMBL/GenBank/DDBJ databases">
        <title>Genetic variation in Jamaican populations of the coffee berry borer (Hypothenemus hampei).</title>
        <authorList>
            <person name="Errbii M."/>
            <person name="Myrie A."/>
        </authorList>
    </citation>
    <scope>NUCLEOTIDE SEQUENCE [LARGE SCALE GENOMIC DNA]</scope>
    <source>
        <strain evidence="13">JA-Hopewell-2020-01-JO</strain>
        <tissue evidence="13">Whole body</tissue>
    </source>
</reference>
<dbReference type="PROSITE" id="PS50810">
    <property type="entry name" value="FRATAXIN_2"/>
    <property type="match status" value="1"/>
</dbReference>
<dbReference type="Gene3D" id="3.30.920.10">
    <property type="entry name" value="Frataxin/CyaY"/>
    <property type="match status" value="1"/>
</dbReference>
<dbReference type="SUPFAM" id="SSF55387">
    <property type="entry name" value="Frataxin/Nqo15-like"/>
    <property type="match status" value="1"/>
</dbReference>
<evidence type="ECO:0000256" key="9">
    <source>
        <dbReference type="ARBA" id="ARBA00023004"/>
    </source>
</evidence>
<evidence type="ECO:0000256" key="2">
    <source>
        <dbReference type="ARBA" id="ARBA00008183"/>
    </source>
</evidence>
<accession>A0ABD1EBA1</accession>
<dbReference type="PANTHER" id="PTHR16821:SF2">
    <property type="entry name" value="FRATAXIN, MITOCHONDRIAL"/>
    <property type="match status" value="1"/>
</dbReference>
<dbReference type="GO" id="GO:0005739">
    <property type="term" value="C:mitochondrion"/>
    <property type="evidence" value="ECO:0007669"/>
    <property type="project" value="UniProtKB-SubCell"/>
</dbReference>
<dbReference type="GO" id="GO:0006879">
    <property type="term" value="P:intracellular iron ion homeostasis"/>
    <property type="evidence" value="ECO:0007669"/>
    <property type="project" value="UniProtKB-KW"/>
</dbReference>
<evidence type="ECO:0000256" key="3">
    <source>
        <dbReference type="ARBA" id="ARBA00013107"/>
    </source>
</evidence>
<evidence type="ECO:0000256" key="10">
    <source>
        <dbReference type="ARBA" id="ARBA00023065"/>
    </source>
</evidence>
<keyword evidence="5" id="KW-0813">Transport</keyword>
<evidence type="ECO:0000256" key="5">
    <source>
        <dbReference type="ARBA" id="ARBA00022448"/>
    </source>
</evidence>
<name>A0ABD1EBA1_HYPHA</name>
<dbReference type="GO" id="GO:0004322">
    <property type="term" value="F:ferroxidase activity"/>
    <property type="evidence" value="ECO:0007669"/>
    <property type="project" value="UniProtKB-EC"/>
</dbReference>
<comment type="caution">
    <text evidence="13">The sequence shown here is derived from an EMBL/GenBank/DDBJ whole genome shotgun (WGS) entry which is preliminary data.</text>
</comment>
<evidence type="ECO:0000256" key="6">
    <source>
        <dbReference type="ARBA" id="ARBA00022496"/>
    </source>
</evidence>
<comment type="similarity">
    <text evidence="2">Belongs to the frataxin family.</text>
</comment>
<dbReference type="PANTHER" id="PTHR16821">
    <property type="entry name" value="FRATAXIN"/>
    <property type="match status" value="1"/>
</dbReference>
<dbReference type="NCBIfam" id="TIGR03422">
    <property type="entry name" value="mito_frataxin"/>
    <property type="match status" value="1"/>
</dbReference>
<comment type="catalytic activity">
    <reaction evidence="12">
        <text>4 Fe(2+) + O2 + 4 H(+) = 4 Fe(3+) + 2 H2O</text>
        <dbReference type="Rhea" id="RHEA:11148"/>
        <dbReference type="ChEBI" id="CHEBI:15377"/>
        <dbReference type="ChEBI" id="CHEBI:15378"/>
        <dbReference type="ChEBI" id="CHEBI:15379"/>
        <dbReference type="ChEBI" id="CHEBI:29033"/>
        <dbReference type="ChEBI" id="CHEBI:29034"/>
        <dbReference type="EC" id="1.16.3.1"/>
    </reaction>
</comment>
<keyword evidence="10" id="KW-0406">Ion transport</keyword>
<dbReference type="AlphaFoldDB" id="A0ABD1EBA1"/>
<dbReference type="Pfam" id="PF01491">
    <property type="entry name" value="Frataxin_Cyay"/>
    <property type="match status" value="1"/>
</dbReference>
<evidence type="ECO:0000256" key="8">
    <source>
        <dbReference type="ARBA" id="ARBA00023002"/>
    </source>
</evidence>
<sequence>MYARKFNKIVYHIRNLQKNRKLSSFYTNFTPLKLEKCSNLLLKLDKFVNLNTTNPNNTSHKRLFSTTEFDSNTFEKVCEETLHKLADYFEDLIANDPKLAKGDVSYGAGVLTIELENLGTYVINRQSPNRQIWLSSPISGPKRYDYITVENSWVYKHDGQKLQDLLEKEFEDILGRKVFIPIL</sequence>
<dbReference type="InterPro" id="IPR020895">
    <property type="entry name" value="Frataxin_CS"/>
</dbReference>
<dbReference type="PRINTS" id="PR00904">
    <property type="entry name" value="FRATAXIN"/>
</dbReference>
<dbReference type="NCBIfam" id="TIGR03421">
    <property type="entry name" value="FeS_CyaY"/>
    <property type="match status" value="1"/>
</dbReference>
<dbReference type="PROSITE" id="PS01344">
    <property type="entry name" value="FRATAXIN_1"/>
    <property type="match status" value="1"/>
</dbReference>
<dbReference type="InterPro" id="IPR002908">
    <property type="entry name" value="Frataxin/CyaY"/>
</dbReference>
<keyword evidence="6" id="KW-0410">Iron transport</keyword>
<keyword evidence="7" id="KW-0809">Transit peptide</keyword>
<evidence type="ECO:0000313" key="13">
    <source>
        <dbReference type="EMBL" id="KAL1491933.1"/>
    </source>
</evidence>
<dbReference type="GO" id="GO:0006826">
    <property type="term" value="P:iron ion transport"/>
    <property type="evidence" value="ECO:0007669"/>
    <property type="project" value="UniProtKB-KW"/>
</dbReference>
<gene>
    <name evidence="13" type="ORF">ABEB36_012451</name>
</gene>
<keyword evidence="8" id="KW-0560">Oxidoreductase</keyword>
<dbReference type="InterPro" id="IPR017789">
    <property type="entry name" value="Frataxin"/>
</dbReference>
<evidence type="ECO:0000256" key="11">
    <source>
        <dbReference type="ARBA" id="ARBA00023128"/>
    </source>
</evidence>
<evidence type="ECO:0000313" key="14">
    <source>
        <dbReference type="Proteomes" id="UP001566132"/>
    </source>
</evidence>
<evidence type="ECO:0000256" key="4">
    <source>
        <dbReference type="ARBA" id="ARBA00022434"/>
    </source>
</evidence>
<dbReference type="InterPro" id="IPR036524">
    <property type="entry name" value="Frataxin/CyaY_sf"/>
</dbReference>
<dbReference type="EC" id="1.16.3.1" evidence="3"/>
<dbReference type="SMART" id="SM01219">
    <property type="entry name" value="Frataxin_Cyay"/>
    <property type="match status" value="1"/>
</dbReference>
<keyword evidence="9" id="KW-0408">Iron</keyword>
<dbReference type="Proteomes" id="UP001566132">
    <property type="component" value="Unassembled WGS sequence"/>
</dbReference>
<protein>
    <recommendedName>
        <fullName evidence="3">ferroxidase</fullName>
        <ecNumber evidence="3">1.16.3.1</ecNumber>
    </recommendedName>
</protein>
<evidence type="ECO:0000256" key="7">
    <source>
        <dbReference type="ARBA" id="ARBA00022946"/>
    </source>
</evidence>
<keyword evidence="4" id="KW-0409">Iron storage</keyword>
<proteinExistence type="inferred from homology"/>